<evidence type="ECO:0008006" key="3">
    <source>
        <dbReference type="Google" id="ProtNLM"/>
    </source>
</evidence>
<protein>
    <recommendedName>
        <fullName evidence="3">DUF4276 family protein</fullName>
    </recommendedName>
</protein>
<reference evidence="1 2" key="1">
    <citation type="submission" date="2023-12" db="EMBL/GenBank/DDBJ databases">
        <title>Novel species of the genus Arcicella isolated from rivers.</title>
        <authorList>
            <person name="Lu H."/>
        </authorList>
    </citation>
    <scope>NUCLEOTIDE SEQUENCE [LARGE SCALE GENOMIC DNA]</scope>
    <source>
        <strain evidence="1 2">KCTC 23307</strain>
    </source>
</reference>
<name>A0ABU5Q930_9BACT</name>
<organism evidence="1 2">
    <name type="scientific">Arcicella rigui</name>
    <dbReference type="NCBI Taxonomy" id="797020"/>
    <lineage>
        <taxon>Bacteria</taxon>
        <taxon>Pseudomonadati</taxon>
        <taxon>Bacteroidota</taxon>
        <taxon>Cytophagia</taxon>
        <taxon>Cytophagales</taxon>
        <taxon>Flectobacillaceae</taxon>
        <taxon>Arcicella</taxon>
    </lineage>
</organism>
<sequence>MVNQYSWRWVAVVKIGFIVEGETEALILNSDNFKAILRDLNLVTVGIINAGGNKNLLPHNILIHQANLIKKGAEKIVILTDLDNDQCITKTKERITERDKQDIIVAIKQIESWFLADSILLTHLFNQSFTFDYPEKENVPFNTLRALLIQFKGRGIPKKVPMASKMINSGFSIQNAANHPNCPSANYFLTKLKQCASTETVE</sequence>
<keyword evidence="2" id="KW-1185">Reference proteome</keyword>
<accession>A0ABU5Q930</accession>
<evidence type="ECO:0000313" key="1">
    <source>
        <dbReference type="EMBL" id="MEA5139092.1"/>
    </source>
</evidence>
<dbReference type="RefSeq" id="WP_323296253.1">
    <property type="nucleotide sequence ID" value="NZ_JAYFUM010000008.1"/>
</dbReference>
<gene>
    <name evidence="1" type="ORF">VB248_08100</name>
</gene>
<dbReference type="Proteomes" id="UP001302949">
    <property type="component" value="Unassembled WGS sequence"/>
</dbReference>
<dbReference type="EMBL" id="JAYFUM010000008">
    <property type="protein sequence ID" value="MEA5139092.1"/>
    <property type="molecule type" value="Genomic_DNA"/>
</dbReference>
<evidence type="ECO:0000313" key="2">
    <source>
        <dbReference type="Proteomes" id="UP001302949"/>
    </source>
</evidence>
<proteinExistence type="predicted"/>
<comment type="caution">
    <text evidence="1">The sequence shown here is derived from an EMBL/GenBank/DDBJ whole genome shotgun (WGS) entry which is preliminary data.</text>
</comment>